<evidence type="ECO:0000313" key="3">
    <source>
        <dbReference type="Proteomes" id="UP000027647"/>
    </source>
</evidence>
<name>A0A074MCX6_ERYLO</name>
<dbReference type="Gene3D" id="2.60.120.10">
    <property type="entry name" value="Jelly Rolls"/>
    <property type="match status" value="1"/>
</dbReference>
<dbReference type="InterPro" id="IPR015392">
    <property type="entry name" value="TehB/YeaR-like_dom"/>
</dbReference>
<dbReference type="AlphaFoldDB" id="A0A074MCX6"/>
<protein>
    <recommendedName>
        <fullName evidence="1">TehB/YeaR-like domain-containing protein</fullName>
    </recommendedName>
</protein>
<dbReference type="Pfam" id="PF09313">
    <property type="entry name" value="TehB-like"/>
    <property type="match status" value="1"/>
</dbReference>
<dbReference type="InterPro" id="IPR014710">
    <property type="entry name" value="RmlC-like_jellyroll"/>
</dbReference>
<gene>
    <name evidence="2" type="ORF">EH31_11130</name>
</gene>
<sequence length="92" mass="10225">MEKTLPSCVQKYAESPLFNEQTVPAKLTSNHDLKPGVWGKVCVVSGTLKYSLPAKSNDPQIIEAGGYAIIEPEQVHFVTPIGEVEFKVEFYR</sequence>
<accession>A0A074MCX6</accession>
<dbReference type="OrthoDB" id="7282222at2"/>
<feature type="domain" description="TehB/YeaR-like" evidence="1">
    <location>
        <begin position="15"/>
        <end position="88"/>
    </location>
</feature>
<dbReference type="RefSeq" id="WP_034960269.1">
    <property type="nucleotide sequence ID" value="NZ_JMIW01000004.1"/>
</dbReference>
<proteinExistence type="predicted"/>
<dbReference type="eggNOG" id="COG3615">
    <property type="taxonomic scope" value="Bacteria"/>
</dbReference>
<organism evidence="2 3">
    <name type="scientific">Erythrobacter longus</name>
    <dbReference type="NCBI Taxonomy" id="1044"/>
    <lineage>
        <taxon>Bacteria</taxon>
        <taxon>Pseudomonadati</taxon>
        <taxon>Pseudomonadota</taxon>
        <taxon>Alphaproteobacteria</taxon>
        <taxon>Sphingomonadales</taxon>
        <taxon>Erythrobacteraceae</taxon>
        <taxon>Erythrobacter/Porphyrobacter group</taxon>
        <taxon>Erythrobacter</taxon>
    </lineage>
</organism>
<evidence type="ECO:0000313" key="2">
    <source>
        <dbReference type="EMBL" id="KEO89703.1"/>
    </source>
</evidence>
<dbReference type="STRING" id="1044.EH31_11130"/>
<keyword evidence="3" id="KW-1185">Reference proteome</keyword>
<dbReference type="Proteomes" id="UP000027647">
    <property type="component" value="Unassembled WGS sequence"/>
</dbReference>
<evidence type="ECO:0000259" key="1">
    <source>
        <dbReference type="Pfam" id="PF09313"/>
    </source>
</evidence>
<dbReference type="SUPFAM" id="SSF51197">
    <property type="entry name" value="Clavaminate synthase-like"/>
    <property type="match status" value="1"/>
</dbReference>
<dbReference type="EMBL" id="JMIW01000004">
    <property type="protein sequence ID" value="KEO89703.1"/>
    <property type="molecule type" value="Genomic_DNA"/>
</dbReference>
<comment type="caution">
    <text evidence="2">The sequence shown here is derived from an EMBL/GenBank/DDBJ whole genome shotgun (WGS) entry which is preliminary data.</text>
</comment>
<reference evidence="2 3" key="1">
    <citation type="submission" date="2014-04" db="EMBL/GenBank/DDBJ databases">
        <title>A comprehensive comparison of genomes of Erythrobacter spp. strains.</title>
        <authorList>
            <person name="Zheng Q."/>
        </authorList>
    </citation>
    <scope>NUCLEOTIDE SEQUENCE [LARGE SCALE GENOMIC DNA]</scope>
    <source>
        <strain evidence="2 3">DSM 6997</strain>
    </source>
</reference>